<keyword evidence="4 10" id="KW-0812">Transmembrane</keyword>
<dbReference type="InterPro" id="IPR005170">
    <property type="entry name" value="Transptr-assoc_dom"/>
</dbReference>
<dbReference type="GO" id="GO:0050660">
    <property type="term" value="F:flavin adenine dinucleotide binding"/>
    <property type="evidence" value="ECO:0007669"/>
    <property type="project" value="InterPro"/>
</dbReference>
<comment type="caution">
    <text evidence="14">The sequence shown here is derived from an EMBL/GenBank/DDBJ whole genome shotgun (WGS) entry which is preliminary data.</text>
</comment>
<dbReference type="InterPro" id="IPR036318">
    <property type="entry name" value="FAD-bd_PCMH-like_sf"/>
</dbReference>
<dbReference type="GO" id="GO:0005886">
    <property type="term" value="C:plasma membrane"/>
    <property type="evidence" value="ECO:0007669"/>
    <property type="project" value="UniProtKB-SubCell"/>
</dbReference>
<proteinExistence type="inferred from homology"/>
<keyword evidence="6 10" id="KW-1133">Transmembrane helix</keyword>
<dbReference type="Gene3D" id="3.30.465.10">
    <property type="match status" value="1"/>
</dbReference>
<sequence>MDDGCSPTVGILIFAGFVILDFVVFGFIAAMQNLNEAAIERLAGEEDRGARLLRRYTDKNERYTHVCELVVLIVHMLLGFLEVPLWRAYFLPEDAGSVMSVLVDIIIFVILILIVLVFGIYTPQKVASRKPEAWALRLAGPVHVVELLFYPIIFLTDGLANLLARVFGVDPLSDTDDVTEEEIISMVNEGHEQGVLLASEAEMIHNIFEFGDKEAKDIMTHRKNICALDGTRTFRQALEFIKENNYSRFPVFLDDIDNIIGVLHIKEALELSLDAAVYDTPVSKIKGLIREVDFIPETRNINSLFAMMQAAKSHLVIVVDEYGQTAGIVAMEDILEEIVGNIEDEHDEETNMVELQPDGSYLMSGMAPFDEVVEVLGIPLDEEDDFETLNGFLISLIDKIPSDDEVFSTTAYGYLFEILSVENKMIQKVHVIKLPEEKASEVELADGTCQNEE</sequence>
<evidence type="ECO:0000256" key="6">
    <source>
        <dbReference type="ARBA" id="ARBA00022989"/>
    </source>
</evidence>
<feature type="transmembrane region" description="Helical" evidence="11">
    <location>
        <begin position="63"/>
        <end position="81"/>
    </location>
</feature>
<dbReference type="RefSeq" id="WP_118096429.1">
    <property type="nucleotide sequence ID" value="NZ_JAQEDX010000001.1"/>
</dbReference>
<keyword evidence="7 9" id="KW-0129">CBS domain</keyword>
<evidence type="ECO:0000256" key="8">
    <source>
        <dbReference type="ARBA" id="ARBA00023136"/>
    </source>
</evidence>
<dbReference type="PANTHER" id="PTHR43099">
    <property type="entry name" value="UPF0053 PROTEIN YRKA"/>
    <property type="match status" value="1"/>
</dbReference>
<feature type="transmembrane region" description="Helical" evidence="11">
    <location>
        <begin position="134"/>
        <end position="155"/>
    </location>
</feature>
<evidence type="ECO:0000256" key="4">
    <source>
        <dbReference type="ARBA" id="ARBA00022692"/>
    </source>
</evidence>
<keyword evidence="5" id="KW-0677">Repeat</keyword>
<evidence type="ECO:0000256" key="3">
    <source>
        <dbReference type="ARBA" id="ARBA00022475"/>
    </source>
</evidence>
<evidence type="ECO:0000256" key="1">
    <source>
        <dbReference type="ARBA" id="ARBA00004651"/>
    </source>
</evidence>
<evidence type="ECO:0000256" key="10">
    <source>
        <dbReference type="PROSITE-ProRule" id="PRU01193"/>
    </source>
</evidence>
<dbReference type="Gene3D" id="3.10.580.10">
    <property type="entry name" value="CBS-domain"/>
    <property type="match status" value="1"/>
</dbReference>
<accession>A0A395V9V8</accession>
<keyword evidence="8 10" id="KW-0472">Membrane</keyword>
<evidence type="ECO:0000256" key="2">
    <source>
        <dbReference type="ARBA" id="ARBA00006337"/>
    </source>
</evidence>
<evidence type="ECO:0000259" key="12">
    <source>
        <dbReference type="PROSITE" id="PS51371"/>
    </source>
</evidence>
<dbReference type="InterPro" id="IPR016169">
    <property type="entry name" value="FAD-bd_PCMH_sub2"/>
</dbReference>
<dbReference type="InterPro" id="IPR051676">
    <property type="entry name" value="UPF0053_domain"/>
</dbReference>
<feature type="transmembrane region" description="Helical" evidence="11">
    <location>
        <begin position="12"/>
        <end position="31"/>
    </location>
</feature>
<dbReference type="PANTHER" id="PTHR43099:SF2">
    <property type="entry name" value="UPF0053 PROTEIN YRKA"/>
    <property type="match status" value="1"/>
</dbReference>
<dbReference type="CDD" id="cd04590">
    <property type="entry name" value="CBS_pair_CorC_HlyC_assoc"/>
    <property type="match status" value="1"/>
</dbReference>
<keyword evidence="3" id="KW-1003">Cell membrane</keyword>
<dbReference type="PROSITE" id="PS51846">
    <property type="entry name" value="CNNM"/>
    <property type="match status" value="1"/>
</dbReference>
<dbReference type="PROSITE" id="PS51371">
    <property type="entry name" value="CBS"/>
    <property type="match status" value="2"/>
</dbReference>
<protein>
    <submittedName>
        <fullName evidence="14">HlyC/CorC family transporter</fullName>
    </submittedName>
</protein>
<dbReference type="Pfam" id="PF01595">
    <property type="entry name" value="CNNM"/>
    <property type="match status" value="1"/>
</dbReference>
<dbReference type="SMART" id="SM01091">
    <property type="entry name" value="CorC_HlyC"/>
    <property type="match status" value="1"/>
</dbReference>
<name>A0A395V9V8_9FIRM</name>
<evidence type="ECO:0000256" key="5">
    <source>
        <dbReference type="ARBA" id="ARBA00022737"/>
    </source>
</evidence>
<evidence type="ECO:0000313" key="15">
    <source>
        <dbReference type="Proteomes" id="UP000266172"/>
    </source>
</evidence>
<comment type="subcellular location">
    <subcellularLocation>
        <location evidence="1">Cell membrane</location>
        <topology evidence="1">Multi-pass membrane protein</topology>
    </subcellularLocation>
</comment>
<dbReference type="SUPFAM" id="SSF56176">
    <property type="entry name" value="FAD-binding/transporter-associated domain-like"/>
    <property type="match status" value="1"/>
</dbReference>
<dbReference type="Pfam" id="PF03471">
    <property type="entry name" value="CorC_HlyC"/>
    <property type="match status" value="1"/>
</dbReference>
<dbReference type="SUPFAM" id="SSF54631">
    <property type="entry name" value="CBS-domain pair"/>
    <property type="match status" value="1"/>
</dbReference>
<dbReference type="InterPro" id="IPR046342">
    <property type="entry name" value="CBS_dom_sf"/>
</dbReference>
<dbReference type="Proteomes" id="UP000266172">
    <property type="component" value="Unassembled WGS sequence"/>
</dbReference>
<feature type="domain" description="CNNM transmembrane" evidence="13">
    <location>
        <begin position="1"/>
        <end position="200"/>
    </location>
</feature>
<evidence type="ECO:0000313" key="14">
    <source>
        <dbReference type="EMBL" id="RGS42091.1"/>
    </source>
</evidence>
<feature type="domain" description="CBS" evidence="12">
    <location>
        <begin position="219"/>
        <end position="280"/>
    </location>
</feature>
<gene>
    <name evidence="14" type="ORF">DWX93_01790</name>
</gene>
<dbReference type="EMBL" id="QRVL01000001">
    <property type="protein sequence ID" value="RGS42091.1"/>
    <property type="molecule type" value="Genomic_DNA"/>
</dbReference>
<evidence type="ECO:0000256" key="9">
    <source>
        <dbReference type="PROSITE-ProRule" id="PRU00703"/>
    </source>
</evidence>
<reference evidence="14 15" key="1">
    <citation type="submission" date="2018-08" db="EMBL/GenBank/DDBJ databases">
        <title>A genome reference for cultivated species of the human gut microbiota.</title>
        <authorList>
            <person name="Zou Y."/>
            <person name="Xue W."/>
            <person name="Luo G."/>
        </authorList>
    </citation>
    <scope>NUCLEOTIDE SEQUENCE [LARGE SCALE GENOMIC DNA]</scope>
    <source>
        <strain evidence="14 15">AF22-12AC</strain>
    </source>
</reference>
<organism evidence="14 15">
    <name type="scientific">Roseburia hominis</name>
    <dbReference type="NCBI Taxonomy" id="301301"/>
    <lineage>
        <taxon>Bacteria</taxon>
        <taxon>Bacillati</taxon>
        <taxon>Bacillota</taxon>
        <taxon>Clostridia</taxon>
        <taxon>Lachnospirales</taxon>
        <taxon>Lachnospiraceae</taxon>
        <taxon>Roseburia</taxon>
    </lineage>
</organism>
<dbReference type="AlphaFoldDB" id="A0A395V9V8"/>
<feature type="transmembrane region" description="Helical" evidence="11">
    <location>
        <begin position="101"/>
        <end position="122"/>
    </location>
</feature>
<evidence type="ECO:0000259" key="13">
    <source>
        <dbReference type="PROSITE" id="PS51846"/>
    </source>
</evidence>
<evidence type="ECO:0000256" key="11">
    <source>
        <dbReference type="SAM" id="Phobius"/>
    </source>
</evidence>
<dbReference type="InterPro" id="IPR000644">
    <property type="entry name" value="CBS_dom"/>
</dbReference>
<evidence type="ECO:0000256" key="7">
    <source>
        <dbReference type="ARBA" id="ARBA00023122"/>
    </source>
</evidence>
<dbReference type="Pfam" id="PF00571">
    <property type="entry name" value="CBS"/>
    <property type="match status" value="2"/>
</dbReference>
<comment type="similarity">
    <text evidence="2">Belongs to the UPF0053 family.</text>
</comment>
<dbReference type="InterPro" id="IPR044751">
    <property type="entry name" value="Ion_transp-like_CBS"/>
</dbReference>
<feature type="domain" description="CBS" evidence="12">
    <location>
        <begin position="288"/>
        <end position="348"/>
    </location>
</feature>
<dbReference type="FunFam" id="3.10.580.10:FF:000002">
    <property type="entry name" value="Magnesium/cobalt efflux protein CorC"/>
    <property type="match status" value="1"/>
</dbReference>
<dbReference type="InterPro" id="IPR002550">
    <property type="entry name" value="CNNM"/>
</dbReference>